<keyword evidence="2" id="KW-0812">Transmembrane</keyword>
<protein>
    <submittedName>
        <fullName evidence="4">Uncharacterized protein</fullName>
    </submittedName>
</protein>
<feature type="compositionally biased region" description="Acidic residues" evidence="1">
    <location>
        <begin position="635"/>
        <end position="670"/>
    </location>
</feature>
<accession>A0A9P8JCP2</accession>
<evidence type="ECO:0000313" key="4">
    <source>
        <dbReference type="EMBL" id="KAG9696501.1"/>
    </source>
</evidence>
<keyword evidence="2" id="KW-1133">Transmembrane helix</keyword>
<keyword evidence="3" id="KW-0732">Signal</keyword>
<feature type="non-terminal residue" evidence="4">
    <location>
        <position position="693"/>
    </location>
</feature>
<reference evidence="4" key="1">
    <citation type="journal article" date="2021" name="J Fungi (Basel)">
        <title>Virulence traits and population genomics of the black yeast Aureobasidium melanogenum.</title>
        <authorList>
            <person name="Cernosa A."/>
            <person name="Sun X."/>
            <person name="Gostincar C."/>
            <person name="Fang C."/>
            <person name="Gunde-Cimerman N."/>
            <person name="Song Z."/>
        </authorList>
    </citation>
    <scope>NUCLEOTIDE SEQUENCE</scope>
    <source>
        <strain evidence="4">EXF-9911</strain>
    </source>
</reference>
<feature type="transmembrane region" description="Helical" evidence="2">
    <location>
        <begin position="167"/>
        <end position="193"/>
    </location>
</feature>
<dbReference type="OrthoDB" id="3800526at2759"/>
<sequence length="693" mass="77185">MKLFIFAAVFWTWFGSVLASSELCDSFETKRYLTAQEVKDELGPWFRTQFDEWKTDHKESEPRFWSWFHQKYSPGMTESILSCKLSGTCSPVSCREISDKYSLDVQRNALFAMESVVNFHNAMWMIKEANVEAFNNVEANMQSLLSQFSDGENVDNMKAKYKEHFQLVMHSIIAFTVLVTALFTGFGSVLSLATAMSGASLSTFFIGETMLGNLNLLSSAARFNAAITGGMSAVGTTIVTLTTDLLDGSNSAERIHTAAREAMTQNQHLTTKLFDLNMLELLKGEVGVTKDYTLVEIVQGGRYANTSEVLPSYRDELRYMWTASAISSIWSMEHSYIVASDVSSGSCKSDHRGPQILKSCLEEYPTKVFYTYFLSRCREGIKGKPLVRGPPGHESLKQLTNFTLDDVVRSSMTHLKDHGNKTPKPQMGIEGFDTIFGPDTALVHGGGRARGLFNIPVCYTPEGQAISSINMKKSRNMPCACSKFSFSGKHHMAADMDHTEMQAHAMQKRDDDDSDWKNHYDTTHDFFLTSGIGSSKKFRRYCTHDRGAGNKHGNSCHKKDHEHWSWPQGVTGPKHPFHKCKTNGHQHIGCQKPHNDGHHQNKHCAGHDALALDYVEVDAMNTTWSNSTGASDHDNDSDDGENSDDDLDDATDSEDVDDSDGESGDEGEPQADEHDAADEVRSSEARLPVSFMA</sequence>
<dbReference type="EMBL" id="JAHFXF010000100">
    <property type="protein sequence ID" value="KAG9696501.1"/>
    <property type="molecule type" value="Genomic_DNA"/>
</dbReference>
<evidence type="ECO:0000256" key="1">
    <source>
        <dbReference type="SAM" id="MobiDB-lite"/>
    </source>
</evidence>
<evidence type="ECO:0000256" key="3">
    <source>
        <dbReference type="SAM" id="SignalP"/>
    </source>
</evidence>
<dbReference type="AlphaFoldDB" id="A0A9P8JCP2"/>
<name>A0A9P8JCP2_AURME</name>
<keyword evidence="2" id="KW-0472">Membrane</keyword>
<evidence type="ECO:0000313" key="5">
    <source>
        <dbReference type="Proteomes" id="UP000779574"/>
    </source>
</evidence>
<evidence type="ECO:0000256" key="2">
    <source>
        <dbReference type="SAM" id="Phobius"/>
    </source>
</evidence>
<gene>
    <name evidence="4" type="ORF">KCU76_g3689</name>
</gene>
<dbReference type="Proteomes" id="UP000779574">
    <property type="component" value="Unassembled WGS sequence"/>
</dbReference>
<feature type="compositionally biased region" description="Basic and acidic residues" evidence="1">
    <location>
        <begin position="671"/>
        <end position="684"/>
    </location>
</feature>
<feature type="signal peptide" evidence="3">
    <location>
        <begin position="1"/>
        <end position="19"/>
    </location>
</feature>
<organism evidence="4 5">
    <name type="scientific">Aureobasidium melanogenum</name>
    <name type="common">Aureobasidium pullulans var. melanogenum</name>
    <dbReference type="NCBI Taxonomy" id="46634"/>
    <lineage>
        <taxon>Eukaryota</taxon>
        <taxon>Fungi</taxon>
        <taxon>Dikarya</taxon>
        <taxon>Ascomycota</taxon>
        <taxon>Pezizomycotina</taxon>
        <taxon>Dothideomycetes</taxon>
        <taxon>Dothideomycetidae</taxon>
        <taxon>Dothideales</taxon>
        <taxon>Saccotheciaceae</taxon>
        <taxon>Aureobasidium</taxon>
    </lineage>
</organism>
<feature type="region of interest" description="Disordered" evidence="1">
    <location>
        <begin position="625"/>
        <end position="693"/>
    </location>
</feature>
<comment type="caution">
    <text evidence="4">The sequence shown here is derived from an EMBL/GenBank/DDBJ whole genome shotgun (WGS) entry which is preliminary data.</text>
</comment>
<proteinExistence type="predicted"/>
<feature type="chain" id="PRO_5040507731" evidence="3">
    <location>
        <begin position="20"/>
        <end position="693"/>
    </location>
</feature>
<reference evidence="4" key="2">
    <citation type="submission" date="2021-08" db="EMBL/GenBank/DDBJ databases">
        <authorList>
            <person name="Gostincar C."/>
            <person name="Sun X."/>
            <person name="Song Z."/>
            <person name="Gunde-Cimerman N."/>
        </authorList>
    </citation>
    <scope>NUCLEOTIDE SEQUENCE</scope>
    <source>
        <strain evidence="4">EXF-9911</strain>
    </source>
</reference>